<evidence type="ECO:0000256" key="8">
    <source>
        <dbReference type="ARBA" id="ARBA00023303"/>
    </source>
</evidence>
<dbReference type="Pfam" id="PF11744">
    <property type="entry name" value="ALMT"/>
    <property type="match status" value="1"/>
</dbReference>
<dbReference type="InterPro" id="IPR020966">
    <property type="entry name" value="ALMT"/>
</dbReference>
<keyword evidence="8" id="KW-0407">Ion channel</keyword>
<keyword evidence="3" id="KW-0813">Transport</keyword>
<dbReference type="GO" id="GO:0034220">
    <property type="term" value="P:monoatomic ion transmembrane transport"/>
    <property type="evidence" value="ECO:0007669"/>
    <property type="project" value="UniProtKB-KW"/>
</dbReference>
<keyword evidence="11" id="KW-1185">Reference proteome</keyword>
<dbReference type="EMBL" id="JBEDUW010000208">
    <property type="protein sequence ID" value="KAK9903819.1"/>
    <property type="molecule type" value="Genomic_DNA"/>
</dbReference>
<evidence type="ECO:0000256" key="3">
    <source>
        <dbReference type="ARBA" id="ARBA00022448"/>
    </source>
</evidence>
<proteinExistence type="inferred from homology"/>
<evidence type="ECO:0000256" key="6">
    <source>
        <dbReference type="ARBA" id="ARBA00023065"/>
    </source>
</evidence>
<keyword evidence="4 9" id="KW-0812">Transmembrane</keyword>
<keyword evidence="7 9" id="KW-0472">Membrane</keyword>
<evidence type="ECO:0000256" key="2">
    <source>
        <dbReference type="ARBA" id="ARBA00007079"/>
    </source>
</evidence>
<name>A0AAW1VLL0_RUBAR</name>
<dbReference type="AlphaFoldDB" id="A0AAW1VLL0"/>
<evidence type="ECO:0008006" key="12">
    <source>
        <dbReference type="Google" id="ProtNLM"/>
    </source>
</evidence>
<feature type="transmembrane region" description="Helical" evidence="9">
    <location>
        <begin position="109"/>
        <end position="127"/>
    </location>
</feature>
<comment type="similarity">
    <text evidence="2">Belongs to the aromatic acid exporter (TC 2.A.85) family.</text>
</comment>
<dbReference type="GO" id="GO:0015743">
    <property type="term" value="P:malate transport"/>
    <property type="evidence" value="ECO:0007669"/>
    <property type="project" value="InterPro"/>
</dbReference>
<feature type="transmembrane region" description="Helical" evidence="9">
    <location>
        <begin position="191"/>
        <end position="210"/>
    </location>
</feature>
<dbReference type="PANTHER" id="PTHR31086">
    <property type="entry name" value="ALUMINUM-ACTIVATED MALATE TRANSPORTER 10"/>
    <property type="match status" value="1"/>
</dbReference>
<feature type="transmembrane region" description="Helical" evidence="9">
    <location>
        <begin position="216"/>
        <end position="238"/>
    </location>
</feature>
<evidence type="ECO:0000256" key="1">
    <source>
        <dbReference type="ARBA" id="ARBA00004141"/>
    </source>
</evidence>
<accession>A0AAW1VLL0</accession>
<comment type="caution">
    <text evidence="10">The sequence shown here is derived from an EMBL/GenBank/DDBJ whole genome shotgun (WGS) entry which is preliminary data.</text>
</comment>
<evidence type="ECO:0000256" key="4">
    <source>
        <dbReference type="ARBA" id="ARBA00022692"/>
    </source>
</evidence>
<feature type="transmembrane region" description="Helical" evidence="9">
    <location>
        <begin position="78"/>
        <end position="97"/>
    </location>
</feature>
<dbReference type="GO" id="GO:0016020">
    <property type="term" value="C:membrane"/>
    <property type="evidence" value="ECO:0007669"/>
    <property type="project" value="UniProtKB-SubCell"/>
</dbReference>
<evidence type="ECO:0000313" key="10">
    <source>
        <dbReference type="EMBL" id="KAK9903819.1"/>
    </source>
</evidence>
<evidence type="ECO:0000256" key="9">
    <source>
        <dbReference type="SAM" id="Phobius"/>
    </source>
</evidence>
<evidence type="ECO:0000313" key="11">
    <source>
        <dbReference type="Proteomes" id="UP001457282"/>
    </source>
</evidence>
<gene>
    <name evidence="10" type="ORF">M0R45_000926</name>
</gene>
<comment type="subcellular location">
    <subcellularLocation>
        <location evidence="1">Membrane</location>
        <topology evidence="1">Multi-pass membrane protein</topology>
    </subcellularLocation>
</comment>
<sequence>MAAKIGSFRHSFAERSKERLLSRKGYSDFGMNSSECADERVKCGCFGRMSDGLVNFCNSFHETSAKLYEMGRSDPRKAYFAAKMGLSLAIVSLVIFFKEPLKDVSQYSIWAILTVVVVFEFSIGATLNKGFNRALGTLSAGGLALGIAELAVMSGELQEVVIVVNIFIAGFLASYIKLYPPMKNYEYGFRVFLLTYCIVLVSGNTSTFLATAIYRLLLIAVGAAICLVINICIFPIWAGEDLHKLVVKNFKGVATSLEGVVNGYLQCVEYERVPSKILTFQASDEPLYSGYRATIQSSTQEESLLDFALWEPPHGPYKSFHYPWRSYVRVGGSLRHCAFMVMAMHGSILSEIQAPPEKRQVFANELLRVGTEGAKVLRELGSKVERMEKLSPKDILFEVHEAAEELQMKIDQRSYLLVNYEGWGPEILQRKFEDPDNFVDKEQDNKNMVIESLSESWDAQNAHISSGDPSMRQWISTDSVLKKSLTSWPSRLASFSGNPMHPQPELEESKVYESASSLSLATFTSLLIEFVARLQNLVDEFVELSEKANFKDPMDPSDAKEVFGFWTRIFRRWRSKNEELA</sequence>
<keyword evidence="5 9" id="KW-1133">Transmembrane helix</keyword>
<protein>
    <recommendedName>
        <fullName evidence="12">Aluminum-activated malate transporter 4</fullName>
    </recommendedName>
</protein>
<organism evidence="10 11">
    <name type="scientific">Rubus argutus</name>
    <name type="common">Southern blackberry</name>
    <dbReference type="NCBI Taxonomy" id="59490"/>
    <lineage>
        <taxon>Eukaryota</taxon>
        <taxon>Viridiplantae</taxon>
        <taxon>Streptophyta</taxon>
        <taxon>Embryophyta</taxon>
        <taxon>Tracheophyta</taxon>
        <taxon>Spermatophyta</taxon>
        <taxon>Magnoliopsida</taxon>
        <taxon>eudicotyledons</taxon>
        <taxon>Gunneridae</taxon>
        <taxon>Pentapetalae</taxon>
        <taxon>rosids</taxon>
        <taxon>fabids</taxon>
        <taxon>Rosales</taxon>
        <taxon>Rosaceae</taxon>
        <taxon>Rosoideae</taxon>
        <taxon>Rosoideae incertae sedis</taxon>
        <taxon>Rubus</taxon>
    </lineage>
</organism>
<feature type="transmembrane region" description="Helical" evidence="9">
    <location>
        <begin position="160"/>
        <end position="179"/>
    </location>
</feature>
<reference evidence="10 11" key="1">
    <citation type="journal article" date="2023" name="G3 (Bethesda)">
        <title>A chromosome-length genome assembly and annotation of blackberry (Rubus argutus, cv. 'Hillquist').</title>
        <authorList>
            <person name="Bruna T."/>
            <person name="Aryal R."/>
            <person name="Dudchenko O."/>
            <person name="Sargent D.J."/>
            <person name="Mead D."/>
            <person name="Buti M."/>
            <person name="Cavallini A."/>
            <person name="Hytonen T."/>
            <person name="Andres J."/>
            <person name="Pham M."/>
            <person name="Weisz D."/>
            <person name="Mascagni F."/>
            <person name="Usai G."/>
            <person name="Natali L."/>
            <person name="Bassil N."/>
            <person name="Fernandez G.E."/>
            <person name="Lomsadze A."/>
            <person name="Armour M."/>
            <person name="Olukolu B."/>
            <person name="Poorten T."/>
            <person name="Britton C."/>
            <person name="Davik J."/>
            <person name="Ashrafi H."/>
            <person name="Aiden E.L."/>
            <person name="Borodovsky M."/>
            <person name="Worthington M."/>
        </authorList>
    </citation>
    <scope>NUCLEOTIDE SEQUENCE [LARGE SCALE GENOMIC DNA]</scope>
    <source>
        <strain evidence="10">PI 553951</strain>
    </source>
</reference>
<dbReference type="Proteomes" id="UP001457282">
    <property type="component" value="Unassembled WGS sequence"/>
</dbReference>
<feature type="transmembrane region" description="Helical" evidence="9">
    <location>
        <begin position="134"/>
        <end position="154"/>
    </location>
</feature>
<evidence type="ECO:0000256" key="7">
    <source>
        <dbReference type="ARBA" id="ARBA00023136"/>
    </source>
</evidence>
<evidence type="ECO:0000256" key="5">
    <source>
        <dbReference type="ARBA" id="ARBA00022989"/>
    </source>
</evidence>
<keyword evidence="6" id="KW-0406">Ion transport</keyword>